<dbReference type="PANTHER" id="PTHR47019">
    <property type="entry name" value="LIPID II FLIPPASE MURJ"/>
    <property type="match status" value="1"/>
</dbReference>
<dbReference type="GO" id="GO:0015648">
    <property type="term" value="F:lipid-linked peptidoglycan transporter activity"/>
    <property type="evidence" value="ECO:0007669"/>
    <property type="project" value="TreeGrafter"/>
</dbReference>
<proteinExistence type="predicted"/>
<comment type="subcellular location">
    <subcellularLocation>
        <location evidence="1">Cell membrane</location>
        <topology evidence="1">Multi-pass membrane protein</topology>
    </subcellularLocation>
</comment>
<feature type="transmembrane region" description="Helical" evidence="9">
    <location>
        <begin position="129"/>
        <end position="155"/>
    </location>
</feature>
<evidence type="ECO:0000256" key="3">
    <source>
        <dbReference type="ARBA" id="ARBA00022692"/>
    </source>
</evidence>
<dbReference type="RefSeq" id="WP_087134030.1">
    <property type="nucleotide sequence ID" value="NZ_FUKP01000042.1"/>
</dbReference>
<feature type="transmembrane region" description="Helical" evidence="9">
    <location>
        <begin position="391"/>
        <end position="411"/>
    </location>
</feature>
<accession>A0A1R4J535</accession>
<feature type="region of interest" description="Disordered" evidence="8">
    <location>
        <begin position="1"/>
        <end position="47"/>
    </location>
</feature>
<dbReference type="InterPro" id="IPR051050">
    <property type="entry name" value="Lipid_II_flippase_MurJ/MviN"/>
</dbReference>
<keyword evidence="7 9" id="KW-0472">Membrane</keyword>
<dbReference type="PRINTS" id="PR01806">
    <property type="entry name" value="VIRFACTRMVIN"/>
</dbReference>
<feature type="transmembrane region" description="Helical" evidence="9">
    <location>
        <begin position="203"/>
        <end position="224"/>
    </location>
</feature>
<evidence type="ECO:0000256" key="2">
    <source>
        <dbReference type="ARBA" id="ARBA00022475"/>
    </source>
</evidence>
<evidence type="ECO:0000313" key="10">
    <source>
        <dbReference type="EMBL" id="SJN27119.1"/>
    </source>
</evidence>
<feature type="transmembrane region" description="Helical" evidence="9">
    <location>
        <begin position="423"/>
        <end position="444"/>
    </location>
</feature>
<dbReference type="GO" id="GO:0034204">
    <property type="term" value="P:lipid translocation"/>
    <property type="evidence" value="ECO:0007669"/>
    <property type="project" value="TreeGrafter"/>
</dbReference>
<feature type="transmembrane region" description="Helical" evidence="9">
    <location>
        <begin position="244"/>
        <end position="265"/>
    </location>
</feature>
<dbReference type="AlphaFoldDB" id="A0A1R4J535"/>
<sequence>MSTSSSAAGRHPEHDDGTAPSVTASPTAAVRESEPADPPTDAVPAGEKNVARSSAIMAAGTLLSRVLGFVRAALLTVAIGSTALVADVFESANTIPNVIYMLLAGGVFNVVLVPQLIKHAKDADRGADYTSRLMTLVVLVMAGFTVLITMAAAPIMGALTSNWSPGMLTLGTVFALWTLPQVFFYGVYAVAGQVLNANGRFGAYMWAPVLNNVVAIAAIVLYLVMFGRYAGGDQLAEWTTTQTVILAGGHTLGIVAQALILFLPLRRLGLGLRPKFGWKGMGLRQTGALAGFTLLTMLIGNTVNLLCARIITGATAARADVDSRAPGTEGWSEAMAQAAIPGLNAYNMAMLIAILPHSVFVVSMATVLFNRLARSVGAQDMQAVRSTTSQGLRAFSVPLVFSTVAMIVLAGPLGRIFGSASETALPAGIAIGQVLLILAVGLPFRSAGFYLMRAFYAAEDAKTPMVIQVTSALGMLVLAYAGAFFLPDWSLAYWIAAVGTLSHIYTFLVSHVLVVRRFGDYDFAAVVQAHAKTGLAAGVAGIVGGVTVWLLGGYSGGFAWGSILNAIITCTAAGIVMGVVYLIGLRVLRMQELQMATRPLASRIPALGRVLGVR</sequence>
<feature type="transmembrane region" description="Helical" evidence="9">
    <location>
        <begin position="62"/>
        <end position="86"/>
    </location>
</feature>
<evidence type="ECO:0000256" key="8">
    <source>
        <dbReference type="SAM" id="MobiDB-lite"/>
    </source>
</evidence>
<dbReference type="GO" id="GO:0008360">
    <property type="term" value="P:regulation of cell shape"/>
    <property type="evidence" value="ECO:0007669"/>
    <property type="project" value="UniProtKB-KW"/>
</dbReference>
<keyword evidence="5" id="KW-0573">Peptidoglycan synthesis</keyword>
<keyword evidence="6 9" id="KW-1133">Transmembrane helix</keyword>
<protein>
    <recommendedName>
        <fullName evidence="12">Murein biosynthesis integral membrane protein MurJ</fullName>
    </recommendedName>
</protein>
<evidence type="ECO:0000256" key="4">
    <source>
        <dbReference type="ARBA" id="ARBA00022960"/>
    </source>
</evidence>
<feature type="transmembrane region" description="Helical" evidence="9">
    <location>
        <begin position="491"/>
        <end position="514"/>
    </location>
</feature>
<dbReference type="Pfam" id="PF03023">
    <property type="entry name" value="MurJ"/>
    <property type="match status" value="1"/>
</dbReference>
<evidence type="ECO:0000256" key="7">
    <source>
        <dbReference type="ARBA" id="ARBA00023136"/>
    </source>
</evidence>
<keyword evidence="2" id="KW-1003">Cell membrane</keyword>
<evidence type="ECO:0000256" key="5">
    <source>
        <dbReference type="ARBA" id="ARBA00022984"/>
    </source>
</evidence>
<organism evidence="10 11">
    <name type="scientific">Micrococcus lylae</name>
    <dbReference type="NCBI Taxonomy" id="1273"/>
    <lineage>
        <taxon>Bacteria</taxon>
        <taxon>Bacillati</taxon>
        <taxon>Actinomycetota</taxon>
        <taxon>Actinomycetes</taxon>
        <taxon>Micrococcales</taxon>
        <taxon>Micrococcaceae</taxon>
        <taxon>Micrococcus</taxon>
    </lineage>
</organism>
<keyword evidence="3 9" id="KW-0812">Transmembrane</keyword>
<dbReference type="EMBL" id="FUKP01000042">
    <property type="protein sequence ID" value="SJN27119.1"/>
    <property type="molecule type" value="Genomic_DNA"/>
</dbReference>
<feature type="transmembrane region" description="Helical" evidence="9">
    <location>
        <begin position="286"/>
        <end position="311"/>
    </location>
</feature>
<feature type="transmembrane region" description="Helical" evidence="9">
    <location>
        <begin position="348"/>
        <end position="370"/>
    </location>
</feature>
<dbReference type="InterPro" id="IPR004268">
    <property type="entry name" value="MurJ"/>
</dbReference>
<reference evidence="10 11" key="1">
    <citation type="submission" date="2017-02" db="EMBL/GenBank/DDBJ databases">
        <authorList>
            <person name="Peterson S.W."/>
        </authorList>
    </citation>
    <scope>NUCLEOTIDE SEQUENCE [LARGE SCALE GENOMIC DNA]</scope>
    <source>
        <strain evidence="10 11">2B3F</strain>
    </source>
</reference>
<evidence type="ECO:0008006" key="12">
    <source>
        <dbReference type="Google" id="ProtNLM"/>
    </source>
</evidence>
<dbReference type="GO" id="GO:0009252">
    <property type="term" value="P:peptidoglycan biosynthetic process"/>
    <property type="evidence" value="ECO:0007669"/>
    <property type="project" value="UniProtKB-KW"/>
</dbReference>
<feature type="transmembrane region" description="Helical" evidence="9">
    <location>
        <begin position="535"/>
        <end position="552"/>
    </location>
</feature>
<dbReference type="GO" id="GO:0005886">
    <property type="term" value="C:plasma membrane"/>
    <property type="evidence" value="ECO:0007669"/>
    <property type="project" value="UniProtKB-SubCell"/>
</dbReference>
<evidence type="ECO:0000313" key="11">
    <source>
        <dbReference type="Proteomes" id="UP000196230"/>
    </source>
</evidence>
<dbReference type="PANTHER" id="PTHR47019:SF1">
    <property type="entry name" value="LIPID II FLIPPASE MURJ"/>
    <property type="match status" value="1"/>
</dbReference>
<evidence type="ECO:0000256" key="6">
    <source>
        <dbReference type="ARBA" id="ARBA00022989"/>
    </source>
</evidence>
<evidence type="ECO:0000256" key="9">
    <source>
        <dbReference type="SAM" id="Phobius"/>
    </source>
</evidence>
<name>A0A1R4J535_9MICC</name>
<keyword evidence="4" id="KW-0133">Cell shape</keyword>
<feature type="transmembrane region" description="Helical" evidence="9">
    <location>
        <begin position="98"/>
        <end position="117"/>
    </location>
</feature>
<feature type="transmembrane region" description="Helical" evidence="9">
    <location>
        <begin position="465"/>
        <end position="485"/>
    </location>
</feature>
<dbReference type="Proteomes" id="UP000196230">
    <property type="component" value="Unassembled WGS sequence"/>
</dbReference>
<feature type="transmembrane region" description="Helical" evidence="9">
    <location>
        <begin position="167"/>
        <end position="191"/>
    </location>
</feature>
<feature type="transmembrane region" description="Helical" evidence="9">
    <location>
        <begin position="558"/>
        <end position="585"/>
    </location>
</feature>
<feature type="compositionally biased region" description="Low complexity" evidence="8">
    <location>
        <begin position="18"/>
        <end position="30"/>
    </location>
</feature>
<evidence type="ECO:0000256" key="1">
    <source>
        <dbReference type="ARBA" id="ARBA00004651"/>
    </source>
</evidence>
<gene>
    <name evidence="10" type="ORF">FM125_06505</name>
</gene>